<evidence type="ECO:0000256" key="6">
    <source>
        <dbReference type="SAM" id="MobiDB-lite"/>
    </source>
</evidence>
<evidence type="ECO:0000256" key="1">
    <source>
        <dbReference type="ARBA" id="ARBA00004162"/>
    </source>
</evidence>
<feature type="chain" id="PRO_5018009327" description="Cellulose synthase" evidence="8">
    <location>
        <begin position="29"/>
        <end position="754"/>
    </location>
</feature>
<dbReference type="PANTHER" id="PTHR39083:SF1">
    <property type="entry name" value="CYCLIC DI-GMP-BINDING PROTEIN"/>
    <property type="match status" value="1"/>
</dbReference>
<keyword evidence="10" id="KW-1185">Reference proteome</keyword>
<sequence length="754" mass="82547">MRKNWKPALALLTVTTLLFGQGAGSVSAQGQAVPPGAGTAASQGQSPQSPQSPVFTFTSLASQAHAVYAANGPDQTLGTVLRLASEPVTLGGVNESFDYYYSVPRTTVGSNNYLEIAFSHSELLNATRSTLTVSVDDKPMKSVFLTKETAQHGRIRIPLGAAETAFGFHKITITKHSLLTDNICDDQHDPANWVKIDKSSFAFLDTQAQASSSDLLKEYPLPFVEPGNSTEVYTKIVVPDAAQPDVVAAALKVATSLSAQTATHRPIPIVPESEWKAKGDLGHVIAIGNPEAWNGPLKTLVADQGIAERDQKLGLDYYQMRVNQSPAAKLLLLVTRGKESSFAETIHLLTDQEMNKQLAGNQLVVKQAPGQSAGKSQSHILSLASAGYSPIMLEHGNSGTQQVVLKIPSHWKITGDVSLDLQMKISPLLMQSEGEDKPQHQLTVTVNGVPHTVLLQQLKPVDKNDGYQVRVPISPAVLKEANHILTVAFSASMDLKGDACAPENNKGRWIFVDKESTLDVPHEVPAQNSFQYWPAPFVQDDGMKNTAFLLPEKWTGEYLTQFSMLLNEMLKEADHPQGNAFMIFQEPLTEKDVQAISSYHVIAMGDLEHYPSLLQAEGQLLVNEIKPLNQYHVVNETTRYVAWVQPSIWNPQRTMSFFQDADESKAGQGSFLHADLLQYLKNAHEDGQIVVMSKSNDIFTVQVDEIVAKETGFDEMVGNISLWLIGGVLAVFLILLVIYIRMLKVEKKKAKRKG</sequence>
<keyword evidence="2" id="KW-1003">Cell membrane</keyword>
<feature type="region of interest" description="Disordered" evidence="6">
    <location>
        <begin position="29"/>
        <end position="53"/>
    </location>
</feature>
<keyword evidence="4 7" id="KW-1133">Transmembrane helix</keyword>
<keyword evidence="5 7" id="KW-0472">Membrane</keyword>
<evidence type="ECO:0000313" key="9">
    <source>
        <dbReference type="EMBL" id="RNB69379.1"/>
    </source>
</evidence>
<proteinExistence type="predicted"/>
<dbReference type="InterPro" id="IPR018513">
    <property type="entry name" value="Cell_synthase_bac"/>
</dbReference>
<name>A0A3M8C1A0_9BACL</name>
<evidence type="ECO:0000256" key="5">
    <source>
        <dbReference type="ARBA" id="ARBA00023136"/>
    </source>
</evidence>
<dbReference type="EMBL" id="RHHR01000039">
    <property type="protein sequence ID" value="RNB69379.1"/>
    <property type="molecule type" value="Genomic_DNA"/>
</dbReference>
<comment type="subcellular location">
    <subcellularLocation>
        <location evidence="1">Cell membrane</location>
        <topology evidence="1">Single-pass membrane protein</topology>
    </subcellularLocation>
</comment>
<organism evidence="9 10">
    <name type="scientific">Brevibacillus invocatus</name>
    <dbReference type="NCBI Taxonomy" id="173959"/>
    <lineage>
        <taxon>Bacteria</taxon>
        <taxon>Bacillati</taxon>
        <taxon>Bacillota</taxon>
        <taxon>Bacilli</taxon>
        <taxon>Bacillales</taxon>
        <taxon>Paenibacillaceae</taxon>
        <taxon>Brevibacillus</taxon>
    </lineage>
</organism>
<dbReference type="Pfam" id="PF03170">
    <property type="entry name" value="BcsB"/>
    <property type="match status" value="2"/>
</dbReference>
<dbReference type="PANTHER" id="PTHR39083">
    <property type="entry name" value="CYCLIC DI-GMP-BINDING PROTEIN"/>
    <property type="match status" value="1"/>
</dbReference>
<feature type="signal peptide" evidence="8">
    <location>
        <begin position="1"/>
        <end position="28"/>
    </location>
</feature>
<evidence type="ECO:0000256" key="2">
    <source>
        <dbReference type="ARBA" id="ARBA00022475"/>
    </source>
</evidence>
<dbReference type="Gene3D" id="2.60.120.260">
    <property type="entry name" value="Galactose-binding domain-like"/>
    <property type="match status" value="2"/>
</dbReference>
<gene>
    <name evidence="9" type="ORF">EDM52_19140</name>
</gene>
<evidence type="ECO:0000256" key="8">
    <source>
        <dbReference type="SAM" id="SignalP"/>
    </source>
</evidence>
<evidence type="ECO:0008006" key="11">
    <source>
        <dbReference type="Google" id="ProtNLM"/>
    </source>
</evidence>
<dbReference type="Proteomes" id="UP000282028">
    <property type="component" value="Unassembled WGS sequence"/>
</dbReference>
<keyword evidence="3 7" id="KW-0812">Transmembrane</keyword>
<comment type="caution">
    <text evidence="9">The sequence shown here is derived from an EMBL/GenBank/DDBJ whole genome shotgun (WGS) entry which is preliminary data.</text>
</comment>
<accession>A0A3M8C1A0</accession>
<feature type="transmembrane region" description="Helical" evidence="7">
    <location>
        <begin position="720"/>
        <end position="743"/>
    </location>
</feature>
<dbReference type="AlphaFoldDB" id="A0A3M8C1A0"/>
<evidence type="ECO:0000256" key="3">
    <source>
        <dbReference type="ARBA" id="ARBA00022692"/>
    </source>
</evidence>
<reference evidence="9 10" key="1">
    <citation type="submission" date="2018-10" db="EMBL/GenBank/DDBJ databases">
        <title>Phylogenomics of Brevibacillus.</title>
        <authorList>
            <person name="Dunlap C."/>
        </authorList>
    </citation>
    <scope>NUCLEOTIDE SEQUENCE [LARGE SCALE GENOMIC DNA]</scope>
    <source>
        <strain evidence="9 10">JCM 12215</strain>
    </source>
</reference>
<dbReference type="OrthoDB" id="2440594at2"/>
<protein>
    <recommendedName>
        <fullName evidence="11">Cellulose synthase</fullName>
    </recommendedName>
</protein>
<keyword evidence="8" id="KW-0732">Signal</keyword>
<dbReference type="RefSeq" id="WP_122910555.1">
    <property type="nucleotide sequence ID" value="NZ_CBCSBE010000025.1"/>
</dbReference>
<evidence type="ECO:0000313" key="10">
    <source>
        <dbReference type="Proteomes" id="UP000282028"/>
    </source>
</evidence>
<evidence type="ECO:0000256" key="4">
    <source>
        <dbReference type="ARBA" id="ARBA00022989"/>
    </source>
</evidence>
<evidence type="ECO:0000256" key="7">
    <source>
        <dbReference type="SAM" id="Phobius"/>
    </source>
</evidence>
<dbReference type="GO" id="GO:0006011">
    <property type="term" value="P:UDP-alpha-D-glucose metabolic process"/>
    <property type="evidence" value="ECO:0007669"/>
    <property type="project" value="InterPro"/>
</dbReference>
<dbReference type="GO" id="GO:0005886">
    <property type="term" value="C:plasma membrane"/>
    <property type="evidence" value="ECO:0007669"/>
    <property type="project" value="UniProtKB-SubCell"/>
</dbReference>